<keyword evidence="1" id="KW-0812">Transmembrane</keyword>
<evidence type="ECO:0000313" key="2">
    <source>
        <dbReference type="EMBL" id="KAJ5077217.1"/>
    </source>
</evidence>
<gene>
    <name evidence="2" type="ORF">M0811_00537</name>
</gene>
<sequence>MDYDELSPEDETYFSESDDDDDYIPLIQQTTSREAWKQHERLKFRRRLVILLIIFCVLFSGVIALIVLGATGKLKGNSESKDS</sequence>
<name>A0A9Q0REJ2_ANAIG</name>
<evidence type="ECO:0000313" key="3">
    <source>
        <dbReference type="Proteomes" id="UP001149090"/>
    </source>
</evidence>
<keyword evidence="1" id="KW-0472">Membrane</keyword>
<feature type="transmembrane region" description="Helical" evidence="1">
    <location>
        <begin position="48"/>
        <end position="70"/>
    </location>
</feature>
<reference evidence="2" key="1">
    <citation type="submission" date="2022-10" db="EMBL/GenBank/DDBJ databases">
        <title>Novel sulphate-reducing endosymbionts in the free-living metamonad Anaeramoeba.</title>
        <authorList>
            <person name="Jerlstrom-Hultqvist J."/>
            <person name="Cepicka I."/>
            <person name="Gallot-Lavallee L."/>
            <person name="Salas-Leiva D."/>
            <person name="Curtis B.A."/>
            <person name="Zahonova K."/>
            <person name="Pipaliya S."/>
            <person name="Dacks J."/>
            <person name="Roger A.J."/>
        </authorList>
    </citation>
    <scope>NUCLEOTIDE SEQUENCE</scope>
    <source>
        <strain evidence="2">BMAN</strain>
    </source>
</reference>
<keyword evidence="3" id="KW-1185">Reference proteome</keyword>
<accession>A0A9Q0REJ2</accession>
<dbReference type="Proteomes" id="UP001149090">
    <property type="component" value="Unassembled WGS sequence"/>
</dbReference>
<comment type="caution">
    <text evidence="2">The sequence shown here is derived from an EMBL/GenBank/DDBJ whole genome shotgun (WGS) entry which is preliminary data.</text>
</comment>
<evidence type="ECO:0000256" key="1">
    <source>
        <dbReference type="SAM" id="Phobius"/>
    </source>
</evidence>
<dbReference type="EMBL" id="JAPDFW010000059">
    <property type="protein sequence ID" value="KAJ5077217.1"/>
    <property type="molecule type" value="Genomic_DNA"/>
</dbReference>
<dbReference type="AlphaFoldDB" id="A0A9Q0REJ2"/>
<keyword evidence="1" id="KW-1133">Transmembrane helix</keyword>
<organism evidence="2 3">
    <name type="scientific">Anaeramoeba ignava</name>
    <name type="common">Anaerobic marine amoeba</name>
    <dbReference type="NCBI Taxonomy" id="1746090"/>
    <lineage>
        <taxon>Eukaryota</taxon>
        <taxon>Metamonada</taxon>
        <taxon>Anaeramoebidae</taxon>
        <taxon>Anaeramoeba</taxon>
    </lineage>
</organism>
<protein>
    <submittedName>
        <fullName evidence="2">Uncharacterized protein</fullName>
    </submittedName>
</protein>
<proteinExistence type="predicted"/>